<protein>
    <submittedName>
        <fullName evidence="2">Uncharacterized protein</fullName>
    </submittedName>
</protein>
<proteinExistence type="predicted"/>
<feature type="compositionally biased region" description="Acidic residues" evidence="1">
    <location>
        <begin position="270"/>
        <end position="285"/>
    </location>
</feature>
<dbReference type="Proteomes" id="UP001305779">
    <property type="component" value="Unassembled WGS sequence"/>
</dbReference>
<feature type="compositionally biased region" description="Polar residues" evidence="1">
    <location>
        <begin position="119"/>
        <end position="130"/>
    </location>
</feature>
<evidence type="ECO:0000313" key="2">
    <source>
        <dbReference type="EMBL" id="KAK4505032.1"/>
    </source>
</evidence>
<feature type="compositionally biased region" description="Pro residues" evidence="1">
    <location>
        <begin position="1184"/>
        <end position="1197"/>
    </location>
</feature>
<feature type="compositionally biased region" description="Basic residues" evidence="1">
    <location>
        <begin position="1306"/>
        <end position="1316"/>
    </location>
</feature>
<feature type="compositionally biased region" description="Polar residues" evidence="1">
    <location>
        <begin position="73"/>
        <end position="85"/>
    </location>
</feature>
<feature type="compositionally biased region" description="Low complexity" evidence="1">
    <location>
        <begin position="1027"/>
        <end position="1036"/>
    </location>
</feature>
<comment type="caution">
    <text evidence="2">The sequence shown here is derived from an EMBL/GenBank/DDBJ whole genome shotgun (WGS) entry which is preliminary data.</text>
</comment>
<feature type="compositionally biased region" description="Basic residues" evidence="1">
    <location>
        <begin position="297"/>
        <end position="306"/>
    </location>
</feature>
<feature type="compositionally biased region" description="Polar residues" evidence="1">
    <location>
        <begin position="1086"/>
        <end position="1096"/>
    </location>
</feature>
<feature type="compositionally biased region" description="Basic and acidic residues" evidence="1">
    <location>
        <begin position="918"/>
        <end position="932"/>
    </location>
</feature>
<feature type="compositionally biased region" description="Basic and acidic residues" evidence="1">
    <location>
        <begin position="872"/>
        <end position="881"/>
    </location>
</feature>
<dbReference type="EMBL" id="JAXOVC010000002">
    <property type="protein sequence ID" value="KAK4505032.1"/>
    <property type="molecule type" value="Genomic_DNA"/>
</dbReference>
<feature type="compositionally biased region" description="Polar residues" evidence="1">
    <location>
        <begin position="1234"/>
        <end position="1254"/>
    </location>
</feature>
<feature type="compositionally biased region" description="Basic and acidic residues" evidence="1">
    <location>
        <begin position="286"/>
        <end position="296"/>
    </location>
</feature>
<feature type="compositionally biased region" description="Polar residues" evidence="1">
    <location>
        <begin position="1172"/>
        <end position="1181"/>
    </location>
</feature>
<feature type="compositionally biased region" description="Polar residues" evidence="1">
    <location>
        <begin position="1274"/>
        <end position="1292"/>
    </location>
</feature>
<feature type="compositionally biased region" description="Pro residues" evidence="1">
    <location>
        <begin position="587"/>
        <end position="615"/>
    </location>
</feature>
<feature type="compositionally biased region" description="Basic and acidic residues" evidence="1">
    <location>
        <begin position="166"/>
        <end position="180"/>
    </location>
</feature>
<accession>A0ABR0ETX8</accession>
<feature type="compositionally biased region" description="Polar residues" evidence="1">
    <location>
        <begin position="1108"/>
        <end position="1137"/>
    </location>
</feature>
<feature type="compositionally biased region" description="Basic and acidic residues" evidence="1">
    <location>
        <begin position="1069"/>
        <end position="1085"/>
    </location>
</feature>
<feature type="compositionally biased region" description="Pro residues" evidence="1">
    <location>
        <begin position="1205"/>
        <end position="1229"/>
    </location>
</feature>
<reference evidence="2 3" key="1">
    <citation type="journal article" date="2023" name="G3 (Bethesda)">
        <title>A chromosome-level genome assembly of Zasmidium syzygii isolated from banana leaves.</title>
        <authorList>
            <person name="van Westerhoven A.C."/>
            <person name="Mehrabi R."/>
            <person name="Talebi R."/>
            <person name="Steentjes M.B.F."/>
            <person name="Corcolon B."/>
            <person name="Chong P.A."/>
            <person name="Kema G.H.J."/>
            <person name="Seidl M.F."/>
        </authorList>
    </citation>
    <scope>NUCLEOTIDE SEQUENCE [LARGE SCALE GENOMIC DNA]</scope>
    <source>
        <strain evidence="2 3">P124</strain>
    </source>
</reference>
<sequence length="1316" mass="145779">MSDDSEMSPRTAAAIAARTRRTPHGKGRFDPSEPLHMTTRHAARNGKANGTPSPNGSMDDDDSFRGSFDEINVMSSQSLGSPNSTKGRRMSLTPANGASAANSSFESKTYMDQMREYNQENPLPSSPVLQSTSPSRKRKRSTPTPPESLNGIDTSLANSVTGIMEQDPRDFVEVVHPDDLSDREEDSDNASVESDEEQFAGDFLGATQSTENTPAATPLGSQAVSPVSEESNPDAFFPAKLVNVAKAEVTKPVELDDVDDVEVEDAEELVEADDVDDVEDADDGDDQAREIIDGQPRRRLAGRRRAEHHDPKVEATMRRQLQLKSTFRAIARALKPVLAEIAQKTVENLEEDPHLHEQVVEYQGTEEEEGIQELLDNALARRKAQLEAQFRWNKQNLQKTLQGEDKVRRSRCELQVADLRDLQFDRLEHDLLVVARNAQRTSGDVGNETDDEGEDVVLQPHATDYRFMRSGPLDSKYDSRSRLALESEKAIRDLQTRFEMFKMLKAVRPEDRPGSMKFFTTMDNTAREAAEARRESVMNTHILAEAAAETERIDQMPIIPVVPNEQAVGLQILGDVAGQFGNMEHPPATPPPPPRMTPPPQMPPPPQSSRPPMPFEGPAHDMSPRTTTFSDRQGLPLASPLHPSPARERIPSQSPRKEPVILSPMYQADRGKTLPPFNMHPRDAEHDLRHESLPPPPPPLQQNRDVFGRDRSHRDIFGREIVKPEPVELPHLGAQVREEPAWDQYHRSLNVDRSPKPPPQPDRSIHEFSQGGPLRIERVEATEPTERRQHLRELSSDRPFMMEPALSGPFHSKHRSLDLAGPAPSIPQAQETRGLPSFISPRMEPGRPPFQEPRAMGRPDPYLIDPAFSRAPPHDGRESFRRPSPPVDPALNRPPFLEERRPAYHEPAMIDPALSRPPFHDESGPRHPEHMLIDPALSRAPQPLARGLINQDSAMIDPALTRPPPQEEYRPLNRASPALAPAQAQVQHPWDAPSSPGAADARERSEQSPMLAPRDATVDELSRGSRSRASSIKSQSTTTEASPDVSVAGESTKRRSNASGKHVYSLKASKGDRKGGARRIWKEHNPGSSRKSQNSVGKPEVYRFRLNSVESTPATPWSNSSNKTTARTSNDTFATQSPFGPPPPGVAHAHGGHPLPPPPPGAYQYSHPYDYTPSTQHRNSFPQPGSPWPPPQQPPQSPLYAVPPSTQPPPPQPTQPQPQPGGGPPPEQWPSPSAFVSTLFRPSQQTPRNNQQPVQPTPLAPATPDVHRTLASGGPTTNHLPAFAQQQRNQEANPRRRAHSEIQGHSFKHWAPRNVK</sequence>
<gene>
    <name evidence="2" type="ORF">PRZ48_002995</name>
</gene>
<evidence type="ECO:0000256" key="1">
    <source>
        <dbReference type="SAM" id="MobiDB-lite"/>
    </source>
</evidence>
<feature type="compositionally biased region" description="Polar residues" evidence="1">
    <location>
        <begin position="206"/>
        <end position="230"/>
    </location>
</feature>
<feature type="compositionally biased region" description="Basic and acidic residues" evidence="1">
    <location>
        <begin position="645"/>
        <end position="659"/>
    </location>
</feature>
<evidence type="ECO:0000313" key="3">
    <source>
        <dbReference type="Proteomes" id="UP001305779"/>
    </source>
</evidence>
<organism evidence="2 3">
    <name type="scientific">Zasmidium cellare</name>
    <name type="common">Wine cellar mold</name>
    <name type="synonym">Racodium cellare</name>
    <dbReference type="NCBI Taxonomy" id="395010"/>
    <lineage>
        <taxon>Eukaryota</taxon>
        <taxon>Fungi</taxon>
        <taxon>Dikarya</taxon>
        <taxon>Ascomycota</taxon>
        <taxon>Pezizomycotina</taxon>
        <taxon>Dothideomycetes</taxon>
        <taxon>Dothideomycetidae</taxon>
        <taxon>Mycosphaerellales</taxon>
        <taxon>Mycosphaerellaceae</taxon>
        <taxon>Zasmidium</taxon>
    </lineage>
</organism>
<feature type="region of interest" description="Disordered" evidence="1">
    <location>
        <begin position="270"/>
        <end position="311"/>
    </location>
</feature>
<feature type="region of interest" description="Disordered" evidence="1">
    <location>
        <begin position="1"/>
        <end position="234"/>
    </location>
</feature>
<name>A0ABR0ETX8_ZASCE</name>
<feature type="compositionally biased region" description="Polar residues" evidence="1">
    <location>
        <begin position="151"/>
        <end position="161"/>
    </location>
</feature>
<feature type="region of interest" description="Disordered" evidence="1">
    <location>
        <begin position="578"/>
        <end position="707"/>
    </location>
</feature>
<feature type="compositionally biased region" description="Basic and acidic residues" evidence="1">
    <location>
        <begin position="775"/>
        <end position="796"/>
    </location>
</feature>
<keyword evidence="3" id="KW-1185">Reference proteome</keyword>
<feature type="compositionally biased region" description="Acidic residues" evidence="1">
    <location>
        <begin position="181"/>
        <end position="199"/>
    </location>
</feature>
<feature type="region of interest" description="Disordered" evidence="1">
    <location>
        <begin position="749"/>
        <end position="1316"/>
    </location>
</feature>
<feature type="compositionally biased region" description="Basic and acidic residues" evidence="1">
    <location>
        <begin position="680"/>
        <end position="692"/>
    </location>
</feature>
<feature type="compositionally biased region" description="Polar residues" evidence="1">
    <location>
        <begin position="93"/>
        <end position="107"/>
    </location>
</feature>